<dbReference type="OrthoDB" id="274691at2759"/>
<dbReference type="RefSeq" id="XP_034231396.1">
    <property type="nucleotide sequence ID" value="XM_034375505.1"/>
</dbReference>
<dbReference type="KEGG" id="tpal:117639639"/>
<dbReference type="InterPro" id="IPR008183">
    <property type="entry name" value="Aldose_1/G6P_1-epimerase"/>
</dbReference>
<organism evidence="8">
    <name type="scientific">Thrips palmi</name>
    <name type="common">Melon thrips</name>
    <dbReference type="NCBI Taxonomy" id="161013"/>
    <lineage>
        <taxon>Eukaryota</taxon>
        <taxon>Metazoa</taxon>
        <taxon>Ecdysozoa</taxon>
        <taxon>Arthropoda</taxon>
        <taxon>Hexapoda</taxon>
        <taxon>Insecta</taxon>
        <taxon>Pterygota</taxon>
        <taxon>Neoptera</taxon>
        <taxon>Paraneoptera</taxon>
        <taxon>Thysanoptera</taxon>
        <taxon>Terebrantia</taxon>
        <taxon>Thripoidea</taxon>
        <taxon>Thripidae</taxon>
        <taxon>Thrips</taxon>
    </lineage>
</organism>
<dbReference type="InterPro" id="IPR011013">
    <property type="entry name" value="Gal_mutarotase_sf_dom"/>
</dbReference>
<comment type="function">
    <text evidence="5">Mutarotase that catalyzes the interconversion of beta-D-galactose and alpha-D-galactose during galactose metabolism. Beta-D-galactose is metabolized in the liver into glucose 1-phosphate, the primary metabolic fuel, by the action of four enzymes that constitute the Leloir pathway: GALM, GALK1 (galactokinase), GALT (galactose-1-phosphate uridylyltransferase) and GALE (UDP-galactose-4'-epimerase). Involved in the maintenance of the equilibrium between the beta- and alpha-anomers of galactose, therefore ensuring a sufficient supply of the alpha-anomer for GALK1. Also active on D-glucose although shows a preference for galactose over glucose.</text>
</comment>
<name>A0A6P8Y5X7_THRPL</name>
<dbReference type="GO" id="GO:0030246">
    <property type="term" value="F:carbohydrate binding"/>
    <property type="evidence" value="ECO:0007669"/>
    <property type="project" value="InterPro"/>
</dbReference>
<dbReference type="RefSeq" id="XP_034231397.1">
    <property type="nucleotide sequence ID" value="XM_034375506.1"/>
</dbReference>
<sequence length="263" mass="28843">MWLHAVIFVSVLNVVKPLDCCGPALKGTVPDATGPATPGVQVSSERFGNVSGQTVFRYTIKNKDMSFQVMNYGAYLTSITVPDKQGRSKDVLLGHDTLKEYVDKKRRFGAIIGRVANRIANSSFTLDGQVYKLNPSGSRSHYTIKGGIKGWDQAVWKASTRADGVTFSLLSPDGDEHFPGAVQAQVTYRLTEDSSLQVAMRAETTKATPINVFSHWYMNLAGHDAGAEGVYATRLKLNADLYQPLDIYDNHVVPRTTSAHLVF</sequence>
<proteinExistence type="predicted"/>
<dbReference type="SUPFAM" id="SSF74650">
    <property type="entry name" value="Galactose mutarotase-like"/>
    <property type="match status" value="1"/>
</dbReference>
<dbReference type="GO" id="GO:0033499">
    <property type="term" value="P:galactose catabolic process via UDP-galactose, Leloir pathway"/>
    <property type="evidence" value="ECO:0007669"/>
    <property type="project" value="TreeGrafter"/>
</dbReference>
<evidence type="ECO:0000256" key="1">
    <source>
        <dbReference type="ARBA" id="ARBA00001712"/>
    </source>
</evidence>
<dbReference type="Pfam" id="PF01263">
    <property type="entry name" value="Aldose_epim"/>
    <property type="match status" value="1"/>
</dbReference>
<evidence type="ECO:0000256" key="3">
    <source>
        <dbReference type="ARBA" id="ARBA00021023"/>
    </source>
</evidence>
<dbReference type="GO" id="GO:0004034">
    <property type="term" value="F:aldose 1-epimerase activity"/>
    <property type="evidence" value="ECO:0007669"/>
    <property type="project" value="UniProtKB-EC"/>
</dbReference>
<feature type="chain" id="PRO_5044654779" description="Galactose mutarotase" evidence="6">
    <location>
        <begin position="18"/>
        <end position="263"/>
    </location>
</feature>
<reference evidence="8 9" key="1">
    <citation type="submission" date="2025-04" db="UniProtKB">
        <authorList>
            <consortium name="RefSeq"/>
        </authorList>
    </citation>
    <scope>IDENTIFICATION</scope>
    <source>
        <tissue evidence="8 9">Total insect</tissue>
    </source>
</reference>
<comment type="catalytic activity">
    <reaction evidence="1">
        <text>alpha-D-galactose = beta-D-galactose</text>
        <dbReference type="Rhea" id="RHEA:28675"/>
        <dbReference type="ChEBI" id="CHEBI:27667"/>
        <dbReference type="ChEBI" id="CHEBI:28061"/>
        <dbReference type="EC" id="5.1.3.3"/>
    </reaction>
    <physiologicalReaction direction="right-to-left" evidence="1">
        <dbReference type="Rhea" id="RHEA:28677"/>
    </physiologicalReaction>
</comment>
<dbReference type="Gene3D" id="2.70.98.10">
    <property type="match status" value="1"/>
</dbReference>
<gene>
    <name evidence="8 9" type="primary">LOC117639639</name>
</gene>
<comment type="pathway">
    <text evidence="2">Carbohydrate metabolism; galactose metabolism.</text>
</comment>
<feature type="signal peptide" evidence="6">
    <location>
        <begin position="1"/>
        <end position="17"/>
    </location>
</feature>
<dbReference type="UniPathway" id="UPA00214"/>
<evidence type="ECO:0000256" key="2">
    <source>
        <dbReference type="ARBA" id="ARBA00004947"/>
    </source>
</evidence>
<protein>
    <recommendedName>
        <fullName evidence="3">Galactose mutarotase</fullName>
    </recommendedName>
    <alternativeName>
        <fullName evidence="4">Aldose 1-epimerase</fullName>
    </alternativeName>
</protein>
<dbReference type="PANTHER" id="PTHR10091">
    <property type="entry name" value="ALDOSE-1-EPIMERASE"/>
    <property type="match status" value="1"/>
</dbReference>
<accession>A0A6P8Y5X7</accession>
<evidence type="ECO:0000256" key="6">
    <source>
        <dbReference type="SAM" id="SignalP"/>
    </source>
</evidence>
<dbReference type="AlphaFoldDB" id="A0A6P8Y5X7"/>
<dbReference type="PANTHER" id="PTHR10091:SF0">
    <property type="entry name" value="GALACTOSE MUTAROTASE"/>
    <property type="match status" value="1"/>
</dbReference>
<dbReference type="InterPro" id="IPR014718">
    <property type="entry name" value="GH-type_carb-bd"/>
</dbReference>
<dbReference type="GO" id="GO:0006006">
    <property type="term" value="P:glucose metabolic process"/>
    <property type="evidence" value="ECO:0007669"/>
    <property type="project" value="TreeGrafter"/>
</dbReference>
<dbReference type="Proteomes" id="UP000515158">
    <property type="component" value="Unplaced"/>
</dbReference>
<evidence type="ECO:0000313" key="7">
    <source>
        <dbReference type="Proteomes" id="UP000515158"/>
    </source>
</evidence>
<evidence type="ECO:0000256" key="4">
    <source>
        <dbReference type="ARBA" id="ARBA00032729"/>
    </source>
</evidence>
<keyword evidence="7" id="KW-1185">Reference proteome</keyword>
<keyword evidence="6" id="KW-0732">Signal</keyword>
<evidence type="ECO:0000313" key="9">
    <source>
        <dbReference type="RefSeq" id="XP_034231397.1"/>
    </source>
</evidence>
<evidence type="ECO:0000256" key="5">
    <source>
        <dbReference type="ARBA" id="ARBA00045743"/>
    </source>
</evidence>
<evidence type="ECO:0000313" key="8">
    <source>
        <dbReference type="RefSeq" id="XP_034231396.1"/>
    </source>
</evidence>
<dbReference type="GeneID" id="117639639"/>